<gene>
    <name evidence="1" type="ORF">DFP72DRAFT_1106520</name>
</gene>
<evidence type="ECO:0000313" key="1">
    <source>
        <dbReference type="EMBL" id="KAF6758230.1"/>
    </source>
</evidence>
<organism evidence="1 2">
    <name type="scientific">Ephemerocybe angulata</name>
    <dbReference type="NCBI Taxonomy" id="980116"/>
    <lineage>
        <taxon>Eukaryota</taxon>
        <taxon>Fungi</taxon>
        <taxon>Dikarya</taxon>
        <taxon>Basidiomycota</taxon>
        <taxon>Agaricomycotina</taxon>
        <taxon>Agaricomycetes</taxon>
        <taxon>Agaricomycetidae</taxon>
        <taxon>Agaricales</taxon>
        <taxon>Agaricineae</taxon>
        <taxon>Psathyrellaceae</taxon>
        <taxon>Ephemerocybe</taxon>
    </lineage>
</organism>
<comment type="caution">
    <text evidence="1">The sequence shown here is derived from an EMBL/GenBank/DDBJ whole genome shotgun (WGS) entry which is preliminary data.</text>
</comment>
<name>A0A8H6I3M6_9AGAR</name>
<keyword evidence="2" id="KW-1185">Reference proteome</keyword>
<protein>
    <submittedName>
        <fullName evidence="1">Uncharacterized protein</fullName>
    </submittedName>
</protein>
<dbReference type="EMBL" id="JACGCI010000019">
    <property type="protein sequence ID" value="KAF6758230.1"/>
    <property type="molecule type" value="Genomic_DNA"/>
</dbReference>
<dbReference type="Proteomes" id="UP000521943">
    <property type="component" value="Unassembled WGS sequence"/>
</dbReference>
<reference evidence="1 2" key="1">
    <citation type="submission" date="2020-07" db="EMBL/GenBank/DDBJ databases">
        <title>Comparative genomics of pyrophilous fungi reveals a link between fire events and developmental genes.</title>
        <authorList>
            <consortium name="DOE Joint Genome Institute"/>
            <person name="Steindorff A.S."/>
            <person name="Carver A."/>
            <person name="Calhoun S."/>
            <person name="Stillman K."/>
            <person name="Liu H."/>
            <person name="Lipzen A."/>
            <person name="Pangilinan J."/>
            <person name="Labutti K."/>
            <person name="Bruns T.D."/>
            <person name="Grigoriev I.V."/>
        </authorList>
    </citation>
    <scope>NUCLEOTIDE SEQUENCE [LARGE SCALE GENOMIC DNA]</scope>
    <source>
        <strain evidence="1 2">CBS 144469</strain>
    </source>
</reference>
<dbReference type="AlphaFoldDB" id="A0A8H6I3M6"/>
<evidence type="ECO:0000313" key="2">
    <source>
        <dbReference type="Proteomes" id="UP000521943"/>
    </source>
</evidence>
<proteinExistence type="predicted"/>
<accession>A0A8H6I3M6</accession>
<sequence>MVNSISLQHGRYIPSERQCFPLPTKVDNWKLRVQGNGQQPAQLPIAELVPANTKIEPYTYEYKVNNNHAAPIVSLTSHDDRVWISPSPSNSPSIYTSDSPVYKAFLKTGVQRLSLLSQLPPKFPPYADSILAELWPSMLSNFIPQDKIPAAGPLKMLQELISSSSAIHRNQDKMPSMFAYAHASYRANSTSEPEGKIPPSFWSPEDGVRTIIRFGVSSARAKHKPRGIGRVVRGHRTHMAWGGAFSNGTKPPQVENWLHGHCAELQAIPAVVEWCERLGLEDVVIYSLAMRRSGKEVVAMCRNCSAYRSTILSKHPSWRVVDAATGKSFSNDEDSCT</sequence>